<evidence type="ECO:0000313" key="1">
    <source>
        <dbReference type="EMBL" id="QLH62250.1"/>
    </source>
</evidence>
<gene>
    <name evidence="1" type="ORF">SYMBAF_03870</name>
</gene>
<sequence length="145" mass="16404">MYNQFREITSMPVRTLCQKFFRDALAPFHQCRQNALIDTTAALTRGASLTLTSIDRYMSGAAQVKNKIKRADRLLGNAARHSDIPKIFHNITSMLTQYLPWSVIAVDWSGYPAQQFHVLRASLICDGRSIPLMSHHIPSCQQQDA</sequence>
<evidence type="ECO:0000313" key="2">
    <source>
        <dbReference type="Proteomes" id="UP000042738"/>
    </source>
</evidence>
<proteinExistence type="predicted"/>
<reference evidence="1 2" key="1">
    <citation type="journal article" date="2014" name="Genome Announc.">
        <title>Whole-Genome Sequence of Serratia symbiotica Strain CWBI-2.3T, a Free-Living Symbiont of the Black Bean Aphid Aphis fabae.</title>
        <authorList>
            <person name="Foray V."/>
            <person name="Grigorescu A.S."/>
            <person name="Sabri A."/>
            <person name="Haubruge E."/>
            <person name="Lognay G."/>
            <person name="Francis F."/>
            <person name="Fauconnier M.L."/>
            <person name="Hance T."/>
            <person name="Thonart P."/>
        </authorList>
    </citation>
    <scope>NUCLEOTIDE SEQUENCE [LARGE SCALE GENOMIC DNA]</scope>
    <source>
        <strain evidence="1">CWBI-2.3</strain>
    </source>
</reference>
<dbReference type="EMBL" id="CP050855">
    <property type="protein sequence ID" value="QLH62250.1"/>
    <property type="molecule type" value="Genomic_DNA"/>
</dbReference>
<protein>
    <submittedName>
        <fullName evidence="1">Uncharacterized protein</fullName>
    </submittedName>
</protein>
<dbReference type="PANTHER" id="PTHR35404:SF8">
    <property type="entry name" value="TRANSPOSASE OF TN10"/>
    <property type="match status" value="1"/>
</dbReference>
<dbReference type="AlphaFoldDB" id="A0A7D5NPT0"/>
<accession>A0A7D5NPT0</accession>
<dbReference type="PANTHER" id="PTHR35404">
    <property type="entry name" value="TRANSPOSASE OF TN10"/>
    <property type="match status" value="1"/>
</dbReference>
<dbReference type="Proteomes" id="UP000042738">
    <property type="component" value="Chromosome"/>
</dbReference>
<name>A0A7D5NPT0_9GAMM</name>
<organism evidence="1 2">
    <name type="scientific">Serratia symbiotica</name>
    <dbReference type="NCBI Taxonomy" id="138074"/>
    <lineage>
        <taxon>Bacteria</taxon>
        <taxon>Pseudomonadati</taxon>
        <taxon>Pseudomonadota</taxon>
        <taxon>Gammaproteobacteria</taxon>
        <taxon>Enterobacterales</taxon>
        <taxon>Yersiniaceae</taxon>
        <taxon>Serratia</taxon>
    </lineage>
</organism>